<name>A0A9D4IQB1_DREPO</name>
<evidence type="ECO:0000313" key="3">
    <source>
        <dbReference type="Proteomes" id="UP000828390"/>
    </source>
</evidence>
<evidence type="ECO:0000256" key="1">
    <source>
        <dbReference type="SAM" id="MobiDB-lite"/>
    </source>
</evidence>
<proteinExistence type="predicted"/>
<reference evidence="2" key="2">
    <citation type="submission" date="2020-11" db="EMBL/GenBank/DDBJ databases">
        <authorList>
            <person name="McCartney M.A."/>
            <person name="Auch B."/>
            <person name="Kono T."/>
            <person name="Mallez S."/>
            <person name="Becker A."/>
            <person name="Gohl D.M."/>
            <person name="Silverstein K.A.T."/>
            <person name="Koren S."/>
            <person name="Bechman K.B."/>
            <person name="Herman A."/>
            <person name="Abrahante J.E."/>
            <person name="Garbe J."/>
        </authorList>
    </citation>
    <scope>NUCLEOTIDE SEQUENCE</scope>
    <source>
        <strain evidence="2">Duluth1</strain>
        <tissue evidence="2">Whole animal</tissue>
    </source>
</reference>
<organism evidence="2 3">
    <name type="scientific">Dreissena polymorpha</name>
    <name type="common">Zebra mussel</name>
    <name type="synonym">Mytilus polymorpha</name>
    <dbReference type="NCBI Taxonomy" id="45954"/>
    <lineage>
        <taxon>Eukaryota</taxon>
        <taxon>Metazoa</taxon>
        <taxon>Spiralia</taxon>
        <taxon>Lophotrochozoa</taxon>
        <taxon>Mollusca</taxon>
        <taxon>Bivalvia</taxon>
        <taxon>Autobranchia</taxon>
        <taxon>Heteroconchia</taxon>
        <taxon>Euheterodonta</taxon>
        <taxon>Imparidentia</taxon>
        <taxon>Neoheterodontei</taxon>
        <taxon>Myida</taxon>
        <taxon>Dreissenoidea</taxon>
        <taxon>Dreissenidae</taxon>
        <taxon>Dreissena</taxon>
    </lineage>
</organism>
<protein>
    <submittedName>
        <fullName evidence="2">Uncharacterized protein</fullName>
    </submittedName>
</protein>
<dbReference type="Proteomes" id="UP000828390">
    <property type="component" value="Unassembled WGS sequence"/>
</dbReference>
<gene>
    <name evidence="2" type="ORF">DPMN_157767</name>
</gene>
<comment type="caution">
    <text evidence="2">The sequence shown here is derived from an EMBL/GenBank/DDBJ whole genome shotgun (WGS) entry which is preliminary data.</text>
</comment>
<keyword evidence="3" id="KW-1185">Reference proteome</keyword>
<accession>A0A9D4IQB1</accession>
<reference evidence="2" key="1">
    <citation type="journal article" date="2019" name="bioRxiv">
        <title>The Genome of the Zebra Mussel, Dreissena polymorpha: A Resource for Invasive Species Research.</title>
        <authorList>
            <person name="McCartney M.A."/>
            <person name="Auch B."/>
            <person name="Kono T."/>
            <person name="Mallez S."/>
            <person name="Zhang Y."/>
            <person name="Obille A."/>
            <person name="Becker A."/>
            <person name="Abrahante J.E."/>
            <person name="Garbe J."/>
            <person name="Badalamenti J.P."/>
            <person name="Herman A."/>
            <person name="Mangelson H."/>
            <person name="Liachko I."/>
            <person name="Sullivan S."/>
            <person name="Sone E.D."/>
            <person name="Koren S."/>
            <person name="Silverstein K.A.T."/>
            <person name="Beckman K.B."/>
            <person name="Gohl D.M."/>
        </authorList>
    </citation>
    <scope>NUCLEOTIDE SEQUENCE</scope>
    <source>
        <strain evidence="2">Duluth1</strain>
        <tissue evidence="2">Whole animal</tissue>
    </source>
</reference>
<evidence type="ECO:0000313" key="2">
    <source>
        <dbReference type="EMBL" id="KAH3779958.1"/>
    </source>
</evidence>
<sequence>MTCSRSGAAADGISTLIGCPGAEARGPTLPGSAPLPTRPSSWLGPSSRGLLPVEWNQTIGRSSGSLN</sequence>
<dbReference type="EMBL" id="JAIWYP010000008">
    <property type="protein sequence ID" value="KAH3779958.1"/>
    <property type="molecule type" value="Genomic_DNA"/>
</dbReference>
<feature type="region of interest" description="Disordered" evidence="1">
    <location>
        <begin position="21"/>
        <end position="49"/>
    </location>
</feature>
<dbReference type="AlphaFoldDB" id="A0A9D4IQB1"/>